<feature type="transmembrane region" description="Helical" evidence="1">
    <location>
        <begin position="374"/>
        <end position="392"/>
    </location>
</feature>
<feature type="transmembrane region" description="Helical" evidence="1">
    <location>
        <begin position="341"/>
        <end position="359"/>
    </location>
</feature>
<dbReference type="PaxDb" id="73239-Q7RIE9"/>
<name>Q7RIE9_PLAYO</name>
<gene>
    <name evidence="2" type="ORF">PY03675</name>
</gene>
<reference evidence="2 3" key="1">
    <citation type="journal article" date="2002" name="Nature">
        <title>Genome sequence and comparative analysis of the model rodent malaria parasite Plasmodium yoelii yoelii.</title>
        <authorList>
            <person name="Carlton J.M."/>
            <person name="Angiuoli S.V."/>
            <person name="Suh B.B."/>
            <person name="Kooij T.W."/>
            <person name="Pertea M."/>
            <person name="Silva J.C."/>
            <person name="Ermolaeva M.D."/>
            <person name="Allen J.E."/>
            <person name="Selengut J.D."/>
            <person name="Koo H.L."/>
            <person name="Peterson J.D."/>
            <person name="Pop M."/>
            <person name="Kosack D.S."/>
            <person name="Shumway M.F."/>
            <person name="Bidwell S.L."/>
            <person name="Shallom S.J."/>
            <person name="van Aken S.E."/>
            <person name="Riedmuller S.B."/>
            <person name="Feldblyum T.V."/>
            <person name="Cho J.K."/>
            <person name="Quackenbush J."/>
            <person name="Sedegah M."/>
            <person name="Shoaibi A."/>
            <person name="Cummings L.M."/>
            <person name="Florens L."/>
            <person name="Yates J.R."/>
            <person name="Raine J.D."/>
            <person name="Sinden R.E."/>
            <person name="Harris M.A."/>
            <person name="Cunningham D.A."/>
            <person name="Preiser P.R."/>
            <person name="Bergman L.W."/>
            <person name="Vaidya A.B."/>
            <person name="van Lin L.H."/>
            <person name="Janse C.J."/>
            <person name="Waters A.P."/>
            <person name="Smith H.O."/>
            <person name="White O.R."/>
            <person name="Salzberg S.L."/>
            <person name="Venter J.C."/>
            <person name="Fraser C.M."/>
            <person name="Hoffman S.L."/>
            <person name="Gardner M.J."/>
            <person name="Carucci D.J."/>
        </authorList>
    </citation>
    <scope>NUCLEOTIDE SEQUENCE [LARGE SCALE GENOMIC DNA]</scope>
    <source>
        <strain evidence="2 3">17XNL</strain>
    </source>
</reference>
<evidence type="ECO:0000256" key="1">
    <source>
        <dbReference type="SAM" id="Phobius"/>
    </source>
</evidence>
<evidence type="ECO:0000313" key="2">
    <source>
        <dbReference type="EMBL" id="EAA15430.1"/>
    </source>
</evidence>
<feature type="transmembrane region" description="Helical" evidence="1">
    <location>
        <begin position="303"/>
        <end position="321"/>
    </location>
</feature>
<dbReference type="InParanoid" id="Q7RIE9"/>
<comment type="caution">
    <text evidence="2">The sequence shown here is derived from an EMBL/GenBank/DDBJ whole genome shotgun (WGS) entry which is preliminary data.</text>
</comment>
<feature type="transmembrane region" description="Helical" evidence="1">
    <location>
        <begin position="23"/>
        <end position="44"/>
    </location>
</feature>
<dbReference type="Proteomes" id="UP000008553">
    <property type="component" value="Unassembled WGS sequence"/>
</dbReference>
<accession>Q7RIE9</accession>
<proteinExistence type="predicted"/>
<keyword evidence="1" id="KW-0472">Membrane</keyword>
<organism evidence="2 3">
    <name type="scientific">Plasmodium yoelii yoelii</name>
    <dbReference type="NCBI Taxonomy" id="73239"/>
    <lineage>
        <taxon>Eukaryota</taxon>
        <taxon>Sar</taxon>
        <taxon>Alveolata</taxon>
        <taxon>Apicomplexa</taxon>
        <taxon>Aconoidasida</taxon>
        <taxon>Haemosporida</taxon>
        <taxon>Plasmodiidae</taxon>
        <taxon>Plasmodium</taxon>
        <taxon>Plasmodium (Vinckeia)</taxon>
    </lineage>
</organism>
<evidence type="ECO:0000313" key="3">
    <source>
        <dbReference type="Proteomes" id="UP000008553"/>
    </source>
</evidence>
<dbReference type="AlphaFoldDB" id="Q7RIE9"/>
<keyword evidence="1" id="KW-1133">Transmembrane helix</keyword>
<protein>
    <submittedName>
        <fullName evidence="2">Uncharacterized protein</fullName>
    </submittedName>
</protein>
<keyword evidence="1" id="KW-0812">Transmembrane</keyword>
<keyword evidence="3" id="KW-1185">Reference proteome</keyword>
<sequence>MISEKCTKGNNKINDKSNHDDTITLSFFTTPFIFIFLTDCNYFINNNFFEFFYKCMKINDKEHVMKIFLSNSNKWINNKNIIISYIFKLIKINIYDKLYDNVYSDNIYITCDRIFINIKIIFFFSYLSYYLFDSLSLEKCEDNVVLIKNFKDEIEESQQDIELNSSSNDNISKKITEQIGKNVDPYYDMSNKWIENIMSSKLLTFLKSFLNDANKKNVNEIDSENGFEDIIMHINFSKDLFNLIYDKRNCFYYLSAINVNLYHNSEEDVDNDYNFETHKIIQELLNNFEINIDIINFKELTELPVRKILVLFFLSIFRILYNGNILKSLSLKFENGDIKKYLIFLNYFIFFNYFVSYLSEEVKLATSKHFSCSTYYTISFLLDIILCFYGIGEHVEKMEEFPEYSELKRKENSKNENSKNEIFMEIRNELKILNNKLKHTIEELSNKGKKYIFPQTEILINKI</sequence>
<dbReference type="EMBL" id="AABL01001076">
    <property type="protein sequence ID" value="EAA15430.1"/>
    <property type="molecule type" value="Genomic_DNA"/>
</dbReference>